<proteinExistence type="predicted"/>
<feature type="compositionally biased region" description="Low complexity" evidence="1">
    <location>
        <begin position="132"/>
        <end position="152"/>
    </location>
</feature>
<organism evidence="2">
    <name type="scientific">viral metagenome</name>
    <dbReference type="NCBI Taxonomy" id="1070528"/>
    <lineage>
        <taxon>unclassified sequences</taxon>
        <taxon>metagenomes</taxon>
        <taxon>organismal metagenomes</taxon>
    </lineage>
</organism>
<reference evidence="2" key="1">
    <citation type="submission" date="2020-03" db="EMBL/GenBank/DDBJ databases">
        <title>The deep terrestrial virosphere.</title>
        <authorList>
            <person name="Holmfeldt K."/>
            <person name="Nilsson E."/>
            <person name="Simone D."/>
            <person name="Lopez-Fernandez M."/>
            <person name="Wu X."/>
            <person name="de Brujin I."/>
            <person name="Lundin D."/>
            <person name="Andersson A."/>
            <person name="Bertilsson S."/>
            <person name="Dopson M."/>
        </authorList>
    </citation>
    <scope>NUCLEOTIDE SEQUENCE</scope>
    <source>
        <strain evidence="2">MM415B01683</strain>
    </source>
</reference>
<protein>
    <submittedName>
        <fullName evidence="2">Uncharacterized protein</fullName>
    </submittedName>
</protein>
<feature type="region of interest" description="Disordered" evidence="1">
    <location>
        <begin position="395"/>
        <end position="459"/>
    </location>
</feature>
<name>A0A6M3IIJ7_9ZZZZ</name>
<sequence>MAKSTEEKTKRGSFICASCKNEFEGTSCNECGNAKGNIQLAQDGIEHEFHKSSHLFNAKDLRSVDEFYESDEQKLERKRIKMQMDELDDNLRESQVIRTKLKLTDQQMALRKKEIEAKRLDDQSQDYIQGKTNTPPQYNQQQQHDDQMPQMPGFMSGMSPQAVFMQQLMRMDSKKRGEFIEQLSDADPGALSNLSSMFQQSMPQQPQTPYGQPNQYGQYPMMPPWMMQQQPPQPPQKDPIELVAAIFELSKQMAPQKDDSMKESLSEFKQAIQKVHDRMDAVITKERERDSSPILEKINHLEQQIRSGDNRKSIVDQVNDLTQLVDGLEKAGLVKKQGSADKTIDDELKLKEFDFRRETENRKIQIEENKIDAEKSKANLTSSIVSSLLQRGIQKGIQAREEDNQSSSSQRTNRQQPDNHRINRVSTQRPAEVISEVETDAGIVRETRRPVKKDTIDGD</sequence>
<accession>A0A6M3IIJ7</accession>
<dbReference type="AlphaFoldDB" id="A0A6M3IIJ7"/>
<evidence type="ECO:0000313" key="2">
    <source>
        <dbReference type="EMBL" id="QJA57211.1"/>
    </source>
</evidence>
<feature type="compositionally biased region" description="Basic and acidic residues" evidence="1">
    <location>
        <begin position="443"/>
        <end position="459"/>
    </location>
</feature>
<feature type="region of interest" description="Disordered" evidence="1">
    <location>
        <begin position="115"/>
        <end position="154"/>
    </location>
</feature>
<gene>
    <name evidence="2" type="ORF">MM415B01683_0011</name>
</gene>
<evidence type="ECO:0000256" key="1">
    <source>
        <dbReference type="SAM" id="MobiDB-lite"/>
    </source>
</evidence>
<dbReference type="EMBL" id="MT141260">
    <property type="protein sequence ID" value="QJA57211.1"/>
    <property type="molecule type" value="Genomic_DNA"/>
</dbReference>
<feature type="compositionally biased region" description="Low complexity" evidence="1">
    <location>
        <begin position="405"/>
        <end position="416"/>
    </location>
</feature>